<organism evidence="8 9">
    <name type="scientific">Allacma fusca</name>
    <dbReference type="NCBI Taxonomy" id="39272"/>
    <lineage>
        <taxon>Eukaryota</taxon>
        <taxon>Metazoa</taxon>
        <taxon>Ecdysozoa</taxon>
        <taxon>Arthropoda</taxon>
        <taxon>Hexapoda</taxon>
        <taxon>Collembola</taxon>
        <taxon>Symphypleona</taxon>
        <taxon>Sminthuridae</taxon>
        <taxon>Allacma</taxon>
    </lineage>
</organism>
<evidence type="ECO:0000259" key="7">
    <source>
        <dbReference type="Pfam" id="PF01432"/>
    </source>
</evidence>
<keyword evidence="2 6" id="KW-0479">Metal-binding</keyword>
<name>A0A8J2KM27_9HEXA</name>
<reference evidence="8" key="1">
    <citation type="submission" date="2021-06" db="EMBL/GenBank/DDBJ databases">
        <authorList>
            <person name="Hodson N. C."/>
            <person name="Mongue J. A."/>
            <person name="Jaron S. K."/>
        </authorList>
    </citation>
    <scope>NUCLEOTIDE SEQUENCE</scope>
</reference>
<sequence length="696" mass="78539">MYAKKFVREIVRQSSLICGTNSARRSVTTWSPLGNSFNTKPSKKMSFLSREGLFRIPELFDPNGFYLLRDNSIAECDALVNECLSPNRQRKLVEVFDCLSNSLCKVADMAEFVRVAHPNGNYSHAAEGACLSISQLVEKLNTNRELYLALKAVVDSKDIVATDPVDNHVARLFLFDFEQSGIHLSDDKRAKVVYLNDCILYTGQQFAANAMRPSAVNRDTVPSNIRSFFPKDEDKLLVTGLFSDAASEAAREVAYRIYLHPDKKQDDLLVNLLTARNELANYCGFPSYAHRALQGSLAESPVLVAKFLEDLADKLAPRAERDFSVMTQMKGHPVHVWDPPYYTLEARKTLFKASRTEFLPYFSLGACMEGLNLLTQSLYNIELIQDEILPGEVWNPDVYKLSVVHGTEGKLGDVYCDFYEREGKPHQDCHFTIQGGKELANGEYQNPIVVLMLNFPAPSGSSPSLLASSMVDNLFHEMGHALHSMMARTKYQHVTGTRCTTDFAEVPSILMEYFASDPRVVATFARHYKTGEPMPEELIMKYSMAKHVFAASDMQMQNFYAALDQSLHTNNFPLENSTMNILEQVHNKFYGLPYVQNTAWHLRFGHLVGYGSKYFSYLIARAISTWIWQEYFQADPFSSSNGEKYRREVLAHGGGVPAKKLVSNFLGKAITSDNLSQALIIDLDENQKRLDSFLKN</sequence>
<dbReference type="AlphaFoldDB" id="A0A8J2KM27"/>
<comment type="similarity">
    <text evidence="6">Belongs to the peptidase M3 family.</text>
</comment>
<dbReference type="Proteomes" id="UP000708208">
    <property type="component" value="Unassembled WGS sequence"/>
</dbReference>
<dbReference type="CDD" id="cd06457">
    <property type="entry name" value="M3A_MIP"/>
    <property type="match status" value="1"/>
</dbReference>
<evidence type="ECO:0000256" key="2">
    <source>
        <dbReference type="ARBA" id="ARBA00022723"/>
    </source>
</evidence>
<evidence type="ECO:0000256" key="4">
    <source>
        <dbReference type="ARBA" id="ARBA00022833"/>
    </source>
</evidence>
<dbReference type="GO" id="GO:0005739">
    <property type="term" value="C:mitochondrion"/>
    <property type="evidence" value="ECO:0007669"/>
    <property type="project" value="TreeGrafter"/>
</dbReference>
<dbReference type="FunFam" id="3.40.390.10:FF:000013">
    <property type="entry name" value="Mitochondrial intermediate peptidase"/>
    <property type="match status" value="1"/>
</dbReference>
<dbReference type="InterPro" id="IPR033851">
    <property type="entry name" value="M3A_MIP"/>
</dbReference>
<keyword evidence="1 6" id="KW-0645">Protease</keyword>
<evidence type="ECO:0000313" key="8">
    <source>
        <dbReference type="EMBL" id="CAG7728380.1"/>
    </source>
</evidence>
<dbReference type="GO" id="GO:0046872">
    <property type="term" value="F:metal ion binding"/>
    <property type="evidence" value="ECO:0007669"/>
    <property type="project" value="UniProtKB-UniRule"/>
</dbReference>
<gene>
    <name evidence="8" type="ORF">AFUS01_LOCUS17164</name>
</gene>
<comment type="cofactor">
    <cofactor evidence="6">
        <name>Zn(2+)</name>
        <dbReference type="ChEBI" id="CHEBI:29105"/>
    </cofactor>
    <text evidence="6">Binds 1 zinc ion.</text>
</comment>
<keyword evidence="9" id="KW-1185">Reference proteome</keyword>
<evidence type="ECO:0000313" key="9">
    <source>
        <dbReference type="Proteomes" id="UP000708208"/>
    </source>
</evidence>
<dbReference type="InterPro" id="IPR045090">
    <property type="entry name" value="Pept_M3A_M3B"/>
</dbReference>
<evidence type="ECO:0000256" key="1">
    <source>
        <dbReference type="ARBA" id="ARBA00022670"/>
    </source>
</evidence>
<dbReference type="GO" id="GO:0006518">
    <property type="term" value="P:peptide metabolic process"/>
    <property type="evidence" value="ECO:0007669"/>
    <property type="project" value="TreeGrafter"/>
</dbReference>
<evidence type="ECO:0000256" key="6">
    <source>
        <dbReference type="RuleBase" id="RU003435"/>
    </source>
</evidence>
<dbReference type="PANTHER" id="PTHR11804">
    <property type="entry name" value="PROTEASE M3 THIMET OLIGOPEPTIDASE-RELATED"/>
    <property type="match status" value="1"/>
</dbReference>
<proteinExistence type="inferred from homology"/>
<keyword evidence="5 6" id="KW-0482">Metalloprotease</keyword>
<dbReference type="OrthoDB" id="17530at2759"/>
<dbReference type="Pfam" id="PF01432">
    <property type="entry name" value="Peptidase_M3"/>
    <property type="match status" value="1"/>
</dbReference>
<dbReference type="GO" id="GO:0006627">
    <property type="term" value="P:protein processing involved in protein targeting to mitochondrion"/>
    <property type="evidence" value="ECO:0007669"/>
    <property type="project" value="TreeGrafter"/>
</dbReference>
<feature type="domain" description="Peptidase M3A/M3B catalytic" evidence="7">
    <location>
        <begin position="245"/>
        <end position="678"/>
    </location>
</feature>
<evidence type="ECO:0000256" key="3">
    <source>
        <dbReference type="ARBA" id="ARBA00022801"/>
    </source>
</evidence>
<dbReference type="PANTHER" id="PTHR11804:SF79">
    <property type="entry name" value="MITOCHONDRIAL INTERMEDIATE PEPTIDASE"/>
    <property type="match status" value="1"/>
</dbReference>
<evidence type="ECO:0000256" key="5">
    <source>
        <dbReference type="ARBA" id="ARBA00023049"/>
    </source>
</evidence>
<dbReference type="EMBL" id="CAJVCH010162871">
    <property type="protein sequence ID" value="CAG7728380.1"/>
    <property type="molecule type" value="Genomic_DNA"/>
</dbReference>
<dbReference type="InterPro" id="IPR001567">
    <property type="entry name" value="Pept_M3A_M3B_dom"/>
</dbReference>
<dbReference type="GO" id="GO:0004222">
    <property type="term" value="F:metalloendopeptidase activity"/>
    <property type="evidence" value="ECO:0007669"/>
    <property type="project" value="InterPro"/>
</dbReference>
<protein>
    <recommendedName>
        <fullName evidence="7">Peptidase M3A/M3B catalytic domain-containing protein</fullName>
    </recommendedName>
</protein>
<accession>A0A8J2KM27</accession>
<keyword evidence="3 6" id="KW-0378">Hydrolase</keyword>
<keyword evidence="4 6" id="KW-0862">Zinc</keyword>
<comment type="caution">
    <text evidence="8">The sequence shown here is derived from an EMBL/GenBank/DDBJ whole genome shotgun (WGS) entry which is preliminary data.</text>
</comment>